<keyword evidence="9" id="KW-0492">Microsome</keyword>
<dbReference type="GO" id="GO:0016705">
    <property type="term" value="F:oxidoreductase activity, acting on paired donors, with incorporation or reduction of molecular oxygen"/>
    <property type="evidence" value="ECO:0007669"/>
    <property type="project" value="InterPro"/>
</dbReference>
<keyword evidence="16" id="KW-0812">Transmembrane</keyword>
<evidence type="ECO:0000313" key="18">
    <source>
        <dbReference type="Proteomes" id="UP000183832"/>
    </source>
</evidence>
<dbReference type="GO" id="GO:0005789">
    <property type="term" value="C:endoplasmic reticulum membrane"/>
    <property type="evidence" value="ECO:0007669"/>
    <property type="project" value="UniProtKB-SubCell"/>
</dbReference>
<dbReference type="PROSITE" id="PS00086">
    <property type="entry name" value="CYTOCHROME_P450"/>
    <property type="match status" value="1"/>
</dbReference>
<dbReference type="EMBL" id="CVRI01000051">
    <property type="protein sequence ID" value="CRK99482.1"/>
    <property type="molecule type" value="Genomic_DNA"/>
</dbReference>
<keyword evidence="16" id="KW-1133">Transmembrane helix</keyword>
<evidence type="ECO:0000256" key="11">
    <source>
        <dbReference type="ARBA" id="ARBA00023004"/>
    </source>
</evidence>
<dbReference type="FunFam" id="1.10.630.10:FF:000042">
    <property type="entry name" value="Cytochrome P450"/>
    <property type="match status" value="1"/>
</dbReference>
<dbReference type="GO" id="GO:0020037">
    <property type="term" value="F:heme binding"/>
    <property type="evidence" value="ECO:0007669"/>
    <property type="project" value="InterPro"/>
</dbReference>
<keyword evidence="18" id="KW-1185">Reference proteome</keyword>
<dbReference type="GO" id="GO:0042773">
    <property type="term" value="P:ATP synthesis coupled electron transport"/>
    <property type="evidence" value="ECO:0007669"/>
    <property type="project" value="InterPro"/>
</dbReference>
<evidence type="ECO:0000256" key="3">
    <source>
        <dbReference type="ARBA" id="ARBA00004174"/>
    </source>
</evidence>
<gene>
    <name evidence="17" type="ORF">CLUMA_CG012801</name>
</gene>
<evidence type="ECO:0000256" key="7">
    <source>
        <dbReference type="ARBA" id="ARBA00022723"/>
    </source>
</evidence>
<feature type="transmembrane region" description="Helical" evidence="16">
    <location>
        <begin position="6"/>
        <end position="21"/>
    </location>
</feature>
<evidence type="ECO:0000256" key="9">
    <source>
        <dbReference type="ARBA" id="ARBA00022848"/>
    </source>
</evidence>
<evidence type="ECO:0000313" key="17">
    <source>
        <dbReference type="EMBL" id="CRK99482.1"/>
    </source>
</evidence>
<evidence type="ECO:0000256" key="5">
    <source>
        <dbReference type="ARBA" id="ARBA00010617"/>
    </source>
</evidence>
<evidence type="ECO:0000256" key="4">
    <source>
        <dbReference type="ARBA" id="ARBA00004406"/>
    </source>
</evidence>
<dbReference type="PANTHER" id="PTHR24292:SF103">
    <property type="entry name" value="CYTOCHROME P450 6BS1"/>
    <property type="match status" value="1"/>
</dbReference>
<dbReference type="SUPFAM" id="SSF48264">
    <property type="entry name" value="Cytochrome P450"/>
    <property type="match status" value="1"/>
</dbReference>
<name>A0A1J1II85_9DIPT</name>
<dbReference type="InterPro" id="IPR002403">
    <property type="entry name" value="Cyt_P450_E_grp-IV"/>
</dbReference>
<dbReference type="Proteomes" id="UP000183832">
    <property type="component" value="Unassembled WGS sequence"/>
</dbReference>
<dbReference type="InterPro" id="IPR009947">
    <property type="entry name" value="NDUA7"/>
</dbReference>
<dbReference type="GO" id="GO:0005506">
    <property type="term" value="F:iron ion binding"/>
    <property type="evidence" value="ECO:0007669"/>
    <property type="project" value="InterPro"/>
</dbReference>
<keyword evidence="6 14" id="KW-0349">Heme</keyword>
<dbReference type="InterPro" id="IPR001128">
    <property type="entry name" value="Cyt_P450"/>
</dbReference>
<dbReference type="Gene3D" id="1.10.630.10">
    <property type="entry name" value="Cytochrome P450"/>
    <property type="match status" value="1"/>
</dbReference>
<comment type="function">
    <text evidence="2">May be involved in the metabolism of insect hormones and in the breakdown of synthetic insecticides.</text>
</comment>
<evidence type="ECO:0000256" key="13">
    <source>
        <dbReference type="ARBA" id="ARBA00023136"/>
    </source>
</evidence>
<evidence type="ECO:0000256" key="6">
    <source>
        <dbReference type="ARBA" id="ARBA00022617"/>
    </source>
</evidence>
<comment type="subcellular location">
    <subcellularLocation>
        <location evidence="4">Endoplasmic reticulum membrane</location>
        <topology evidence="4">Peripheral membrane protein</topology>
    </subcellularLocation>
    <subcellularLocation>
        <location evidence="3">Microsome membrane</location>
        <topology evidence="3">Peripheral membrane protein</topology>
    </subcellularLocation>
</comment>
<comment type="cofactor">
    <cofactor evidence="1 14">
        <name>heme</name>
        <dbReference type="ChEBI" id="CHEBI:30413"/>
    </cofactor>
</comment>
<keyword evidence="11 14" id="KW-0408">Iron</keyword>
<dbReference type="GO" id="GO:0005743">
    <property type="term" value="C:mitochondrial inner membrane"/>
    <property type="evidence" value="ECO:0007669"/>
    <property type="project" value="InterPro"/>
</dbReference>
<proteinExistence type="inferred from homology"/>
<keyword evidence="12 15" id="KW-0503">Monooxygenase</keyword>
<evidence type="ECO:0000256" key="16">
    <source>
        <dbReference type="SAM" id="Phobius"/>
    </source>
</evidence>
<dbReference type="PRINTS" id="PR00385">
    <property type="entry name" value="P450"/>
</dbReference>
<dbReference type="STRING" id="568069.A0A1J1II85"/>
<evidence type="ECO:0000256" key="12">
    <source>
        <dbReference type="ARBA" id="ARBA00023033"/>
    </source>
</evidence>
<protein>
    <submittedName>
        <fullName evidence="17">CLUMA_CG012801, isoform A</fullName>
    </submittedName>
</protein>
<evidence type="ECO:0000256" key="2">
    <source>
        <dbReference type="ARBA" id="ARBA00003690"/>
    </source>
</evidence>
<dbReference type="Pfam" id="PF00067">
    <property type="entry name" value="p450"/>
    <property type="match status" value="1"/>
</dbReference>
<feature type="binding site" description="axial binding residue" evidence="14">
    <location>
        <position position="441"/>
    </location>
    <ligand>
        <name>heme</name>
        <dbReference type="ChEBI" id="CHEBI:30413"/>
    </ligand>
    <ligandPart>
        <name>Fe</name>
        <dbReference type="ChEBI" id="CHEBI:18248"/>
    </ligandPart>
</feature>
<sequence length="603" mass="69450">MVTEVLLFIFMILGLIMYIDFKRQFGFWQRKKIAFLPPSFPMGNISEILKSKVHFGYIIQNIYNHMKYSGDYCGIFFSRNPVLLVLTPEFAKTVLVRDFSYFEDRGVYSNESIDPLGANMFFLEGERWKRIRSKLSPSFSSGKLKTMFHTISDVGQKFVSHLKPFAELSQDIEVYDLFARYTTDCISSCAFGFDANSLKDPKTDFVKMGKKVLHFPKLKALKIFFAMGFRDKAKSLGIRFNDEDVQNFFLKMVHDTIDYRNRTGFTRKDFVQQLMDLMNDNVDESDKITFNEVAAQIFGFYFAGFDSSSTTLAFTLHFLAYHLNVQEKGRKCIASALEKHNNEWSYDLIMDMPYIDAIIDESLRINPPVPTLHRIVTKDYTLPNGASLETGTLVVIPSLAFQRDPDIFPDPLKFDPERFCKKSKNFHPFSSLPFGGGPRYCLGMRLGLLQIKLAIALMIHNFDIFPSENSVYPIKIDPATLIHAPDGQKNINFFDYLNFIDIDMSKLVHRDISPFLRSVRNFLLGRKHTNALRFEDDIAARTQPPPTLPDGPSHRFSANYYLSRDPRREVTNPNVISAQKLIPDGVKRTKLPTPGTIYKWDEH</sequence>
<dbReference type="Pfam" id="PF07347">
    <property type="entry name" value="CI-B14_5a"/>
    <property type="match status" value="1"/>
</dbReference>
<dbReference type="AlphaFoldDB" id="A0A1J1II85"/>
<evidence type="ECO:0000256" key="14">
    <source>
        <dbReference type="PIRSR" id="PIRSR602403-1"/>
    </source>
</evidence>
<keyword evidence="10 15" id="KW-0560">Oxidoreductase</keyword>
<dbReference type="OrthoDB" id="2789670at2759"/>
<dbReference type="InterPro" id="IPR036396">
    <property type="entry name" value="Cyt_P450_sf"/>
</dbReference>
<comment type="similarity">
    <text evidence="5 15">Belongs to the cytochrome P450 family.</text>
</comment>
<keyword evidence="8" id="KW-0256">Endoplasmic reticulum</keyword>
<dbReference type="PRINTS" id="PR00465">
    <property type="entry name" value="EP450IV"/>
</dbReference>
<dbReference type="PANTHER" id="PTHR24292">
    <property type="entry name" value="CYTOCHROME P450"/>
    <property type="match status" value="1"/>
</dbReference>
<accession>A0A1J1II85</accession>
<evidence type="ECO:0000256" key="8">
    <source>
        <dbReference type="ARBA" id="ARBA00022824"/>
    </source>
</evidence>
<evidence type="ECO:0000256" key="15">
    <source>
        <dbReference type="RuleBase" id="RU000461"/>
    </source>
</evidence>
<reference evidence="17 18" key="1">
    <citation type="submission" date="2015-04" db="EMBL/GenBank/DDBJ databases">
        <authorList>
            <person name="Syromyatnikov M.Y."/>
            <person name="Popov V.N."/>
        </authorList>
    </citation>
    <scope>NUCLEOTIDE SEQUENCE [LARGE SCALE GENOMIC DNA]</scope>
</reference>
<dbReference type="GO" id="GO:0004497">
    <property type="term" value="F:monooxygenase activity"/>
    <property type="evidence" value="ECO:0007669"/>
    <property type="project" value="UniProtKB-KW"/>
</dbReference>
<evidence type="ECO:0000256" key="1">
    <source>
        <dbReference type="ARBA" id="ARBA00001971"/>
    </source>
</evidence>
<dbReference type="CDD" id="cd11056">
    <property type="entry name" value="CYP6-like"/>
    <property type="match status" value="1"/>
</dbReference>
<keyword evidence="7 14" id="KW-0479">Metal-binding</keyword>
<evidence type="ECO:0000256" key="10">
    <source>
        <dbReference type="ARBA" id="ARBA00023002"/>
    </source>
</evidence>
<keyword evidence="13 16" id="KW-0472">Membrane</keyword>
<dbReference type="InterPro" id="IPR017972">
    <property type="entry name" value="Cyt_P450_CS"/>
</dbReference>
<organism evidence="17 18">
    <name type="scientific">Clunio marinus</name>
    <dbReference type="NCBI Taxonomy" id="568069"/>
    <lineage>
        <taxon>Eukaryota</taxon>
        <taxon>Metazoa</taxon>
        <taxon>Ecdysozoa</taxon>
        <taxon>Arthropoda</taxon>
        <taxon>Hexapoda</taxon>
        <taxon>Insecta</taxon>
        <taxon>Pterygota</taxon>
        <taxon>Neoptera</taxon>
        <taxon>Endopterygota</taxon>
        <taxon>Diptera</taxon>
        <taxon>Nematocera</taxon>
        <taxon>Chironomoidea</taxon>
        <taxon>Chironomidae</taxon>
        <taxon>Clunio</taxon>
    </lineage>
</organism>
<dbReference type="InterPro" id="IPR050476">
    <property type="entry name" value="Insect_CytP450_Detox"/>
</dbReference>